<evidence type="ECO:0000313" key="1">
    <source>
        <dbReference type="EMBL" id="PLT28491.1"/>
    </source>
</evidence>
<gene>
    <name evidence="1" type="ORF">CUU66_18225</name>
</gene>
<protein>
    <recommendedName>
        <fullName evidence="3">Transcriptional regulator</fullName>
    </recommendedName>
</protein>
<reference evidence="1 2" key="1">
    <citation type="submission" date="2017-11" db="EMBL/GenBank/DDBJ databases">
        <title>Comparitive Functional Genomics of Dry Heat Resistant strains isolated from the Viking Spacecraft.</title>
        <authorList>
            <person name="Seuylemezian A."/>
            <person name="Cooper K."/>
            <person name="Vaishampayan P."/>
        </authorList>
    </citation>
    <scope>NUCLEOTIDE SEQUENCE [LARGE SCALE GENOMIC DNA]</scope>
    <source>
        <strain evidence="1 2">V1-29</strain>
    </source>
</reference>
<dbReference type="OrthoDB" id="2112405at2"/>
<keyword evidence="2" id="KW-1185">Reference proteome</keyword>
<sequence>MNPLLTRCLKENNPLEIIYMADDHGLSQRKIQVLAISRTHIKAFCFLRRQKRTFKISNILSASPVKPKGYNRHAN</sequence>
<accession>A0A2N5M2B7</accession>
<proteinExistence type="predicted"/>
<comment type="caution">
    <text evidence="1">The sequence shown here is derived from an EMBL/GenBank/DDBJ whole genome shotgun (WGS) entry which is preliminary data.</text>
</comment>
<dbReference type="EMBL" id="PGUY01000059">
    <property type="protein sequence ID" value="PLT28491.1"/>
    <property type="molecule type" value="Genomic_DNA"/>
</dbReference>
<dbReference type="RefSeq" id="WP_101644812.1">
    <property type="nucleotide sequence ID" value="NZ_PGUY01000059.1"/>
</dbReference>
<organism evidence="1 2">
    <name type="scientific">Peribacillus deserti</name>
    <dbReference type="NCBI Taxonomy" id="673318"/>
    <lineage>
        <taxon>Bacteria</taxon>
        <taxon>Bacillati</taxon>
        <taxon>Bacillota</taxon>
        <taxon>Bacilli</taxon>
        <taxon>Bacillales</taxon>
        <taxon>Bacillaceae</taxon>
        <taxon>Peribacillus</taxon>
    </lineage>
</organism>
<evidence type="ECO:0008006" key="3">
    <source>
        <dbReference type="Google" id="ProtNLM"/>
    </source>
</evidence>
<dbReference type="AlphaFoldDB" id="A0A2N5M2B7"/>
<name>A0A2N5M2B7_9BACI</name>
<dbReference type="Proteomes" id="UP000234748">
    <property type="component" value="Unassembled WGS sequence"/>
</dbReference>
<evidence type="ECO:0000313" key="2">
    <source>
        <dbReference type="Proteomes" id="UP000234748"/>
    </source>
</evidence>